<dbReference type="EMBL" id="MTKT01001932">
    <property type="protein sequence ID" value="OWM83534.1"/>
    <property type="molecule type" value="Genomic_DNA"/>
</dbReference>
<dbReference type="Pfam" id="PF01657">
    <property type="entry name" value="Stress-antifung"/>
    <property type="match status" value="2"/>
</dbReference>
<dbReference type="InterPro" id="IPR000719">
    <property type="entry name" value="Prot_kinase_dom"/>
</dbReference>
<keyword evidence="7" id="KW-0677">Repeat</keyword>
<dbReference type="GO" id="GO:0009737">
    <property type="term" value="P:response to abscisic acid"/>
    <property type="evidence" value="ECO:0007669"/>
    <property type="project" value="UniProtKB-ARBA"/>
</dbReference>
<dbReference type="PROSITE" id="PS50011">
    <property type="entry name" value="PROTEIN_KINASE_DOM"/>
    <property type="match status" value="1"/>
</dbReference>
<keyword evidence="6 19" id="KW-0732">Signal</keyword>
<dbReference type="Proteomes" id="UP000197138">
    <property type="component" value="Unassembled WGS sequence"/>
</dbReference>
<feature type="binding site" evidence="16">
    <location>
        <position position="400"/>
    </location>
    <ligand>
        <name>ATP</name>
        <dbReference type="ChEBI" id="CHEBI:30616"/>
    </ligand>
</feature>
<name>A0A218XF46_PUNGR</name>
<evidence type="ECO:0000256" key="3">
    <source>
        <dbReference type="ARBA" id="ARBA00022553"/>
    </source>
</evidence>
<feature type="transmembrane region" description="Helical" evidence="18">
    <location>
        <begin position="311"/>
        <end position="333"/>
    </location>
</feature>
<evidence type="ECO:0000256" key="8">
    <source>
        <dbReference type="ARBA" id="ARBA00022741"/>
    </source>
</evidence>
<comment type="subcellular location">
    <subcellularLocation>
        <location evidence="1">Membrane</location>
        <topology evidence="1">Single-pass membrane protein</topology>
    </subcellularLocation>
</comment>
<dbReference type="PANTHER" id="PTHR27002">
    <property type="entry name" value="RECEPTOR-LIKE SERINE/THREONINE-PROTEIN KINASE SD1-8"/>
    <property type="match status" value="1"/>
</dbReference>
<keyword evidence="2" id="KW-0723">Serine/threonine-protein kinase</keyword>
<proteinExistence type="predicted"/>
<evidence type="ECO:0000256" key="1">
    <source>
        <dbReference type="ARBA" id="ARBA00004167"/>
    </source>
</evidence>
<feature type="chain" id="PRO_5012939733" description="Receptor-like protein kinase At4g00960" evidence="19">
    <location>
        <begin position="31"/>
        <end position="705"/>
    </location>
</feature>
<accession>A0A218XF46</accession>
<gene>
    <name evidence="22" type="ORF">CDL15_Pgr013015</name>
</gene>
<keyword evidence="12 18" id="KW-0472">Membrane</keyword>
<dbReference type="CDD" id="cd14066">
    <property type="entry name" value="STKc_IRAK"/>
    <property type="match status" value="1"/>
</dbReference>
<feature type="compositionally biased region" description="Basic and acidic residues" evidence="17">
    <location>
        <begin position="682"/>
        <end position="691"/>
    </location>
</feature>
<dbReference type="CDD" id="cd23509">
    <property type="entry name" value="Gnk2-like"/>
    <property type="match status" value="2"/>
</dbReference>
<keyword evidence="14" id="KW-0675">Receptor</keyword>
<evidence type="ECO:0000256" key="12">
    <source>
        <dbReference type="ARBA" id="ARBA00023136"/>
    </source>
</evidence>
<evidence type="ECO:0000259" key="20">
    <source>
        <dbReference type="PROSITE" id="PS50011"/>
    </source>
</evidence>
<dbReference type="PROSITE" id="PS00108">
    <property type="entry name" value="PROTEIN_KINASE_ST"/>
    <property type="match status" value="1"/>
</dbReference>
<evidence type="ECO:0000256" key="13">
    <source>
        <dbReference type="ARBA" id="ARBA00023157"/>
    </source>
</evidence>
<evidence type="ECO:0000256" key="18">
    <source>
        <dbReference type="SAM" id="Phobius"/>
    </source>
</evidence>
<organism evidence="22 23">
    <name type="scientific">Punica granatum</name>
    <name type="common">Pomegranate</name>
    <dbReference type="NCBI Taxonomy" id="22663"/>
    <lineage>
        <taxon>Eukaryota</taxon>
        <taxon>Viridiplantae</taxon>
        <taxon>Streptophyta</taxon>
        <taxon>Embryophyta</taxon>
        <taxon>Tracheophyta</taxon>
        <taxon>Spermatophyta</taxon>
        <taxon>Magnoliopsida</taxon>
        <taxon>eudicotyledons</taxon>
        <taxon>Gunneridae</taxon>
        <taxon>Pentapetalae</taxon>
        <taxon>rosids</taxon>
        <taxon>malvids</taxon>
        <taxon>Myrtales</taxon>
        <taxon>Lythraceae</taxon>
        <taxon>Punica</taxon>
    </lineage>
</organism>
<dbReference type="SUPFAM" id="SSF56112">
    <property type="entry name" value="Protein kinase-like (PK-like)"/>
    <property type="match status" value="1"/>
</dbReference>
<evidence type="ECO:0000256" key="16">
    <source>
        <dbReference type="PROSITE-ProRule" id="PRU10141"/>
    </source>
</evidence>
<feature type="signal peptide" evidence="19">
    <location>
        <begin position="1"/>
        <end position="30"/>
    </location>
</feature>
<evidence type="ECO:0000256" key="14">
    <source>
        <dbReference type="ARBA" id="ARBA00023170"/>
    </source>
</evidence>
<evidence type="ECO:0000256" key="2">
    <source>
        <dbReference type="ARBA" id="ARBA00022527"/>
    </source>
</evidence>
<dbReference type="Gene3D" id="3.30.430.20">
    <property type="entry name" value="Gnk2 domain, C-X8-C-X2-C motif"/>
    <property type="match status" value="2"/>
</dbReference>
<evidence type="ECO:0000256" key="15">
    <source>
        <dbReference type="ARBA" id="ARBA00023180"/>
    </source>
</evidence>
<dbReference type="InterPro" id="IPR038408">
    <property type="entry name" value="GNK2_sf"/>
</dbReference>
<keyword evidence="10 16" id="KW-0067">ATP-binding</keyword>
<dbReference type="InterPro" id="IPR024171">
    <property type="entry name" value="SRK-like_kinase"/>
</dbReference>
<comment type="caution">
    <text evidence="22">The sequence shown here is derived from an EMBL/GenBank/DDBJ whole genome shotgun (WGS) entry which is preliminary data.</text>
</comment>
<evidence type="ECO:0000313" key="22">
    <source>
        <dbReference type="EMBL" id="OWM83534.1"/>
    </source>
</evidence>
<dbReference type="SMART" id="SM00220">
    <property type="entry name" value="S_TKc"/>
    <property type="match status" value="1"/>
</dbReference>
<evidence type="ECO:0000256" key="5">
    <source>
        <dbReference type="ARBA" id="ARBA00022692"/>
    </source>
</evidence>
<sequence length="705" mass="78398">MAPSSSSPIPLLLVVFPLVFLQLSHHPVRAQDFFPHAKCSTTGNFTANSAYQTTLTTLLSSTETLSFGFFNASSTVSQTSEQITVIGLCRGDVPKDACRSCLQTSATDLRQLCTNQKEAIVWNENCTLRYSNRSILNSVSTEPNYPLYSVSDFNSDQYNVVQGLLLDLRATAASGGPLLKSATGNRVAGLDTIYGLVQCTPNLSEDQCNDCLEKIFGLVSSCCGSGNRLGLRILAPSCFFRYETNDRFFDPVAEALPPGHKKVKDHVSHIWSRDGNIANWNQLEGLNEIETGNGMNNAIPIHGKKSNSQTVIIASVVASISAVVILLGILFFLRLRRRRPRIRLESEPIDDIGTAESLQFDLETVREATDDFSDAKKLGRGGFGAVYMGKLPNGQEIAVKRLSRNSGQGELEFKNEVTLLARLQHRNLVRLLGFCLEGVERLLIYEFVPNSSLDHFIFDPVKRTVLDWQRRYKIIMGIARGLLYLHEDSRLRIIHRDLKASNILLDEDMNPKISDFGMAKLFAQDQTRADTSRIVGTYGYMAPEYAMHGNFSVKSDVFSFGVLALEIVSGQRNNSFRNEDRVEDLISNAWRNWREGAVSNIIDPTLSLGSRSEMARCIHIGLLCVQENIAERPTMASVVLMLNSHSLTLQVPSEPAFFMHSGVQSDISPTWGYNSTVSYDSKTTDTDRNRQVSENVVSDSELYPR</sequence>
<dbReference type="InterPro" id="IPR017441">
    <property type="entry name" value="Protein_kinase_ATP_BS"/>
</dbReference>
<evidence type="ECO:0000256" key="19">
    <source>
        <dbReference type="SAM" id="SignalP"/>
    </source>
</evidence>
<dbReference type="GO" id="GO:0005524">
    <property type="term" value="F:ATP binding"/>
    <property type="evidence" value="ECO:0007669"/>
    <property type="project" value="UniProtKB-UniRule"/>
</dbReference>
<feature type="domain" description="Protein kinase" evidence="20">
    <location>
        <begin position="372"/>
        <end position="648"/>
    </location>
</feature>
<keyword evidence="5 18" id="KW-0812">Transmembrane</keyword>
<evidence type="ECO:0000256" key="11">
    <source>
        <dbReference type="ARBA" id="ARBA00022989"/>
    </source>
</evidence>
<protein>
    <recommendedName>
        <fullName evidence="24">Receptor-like protein kinase At4g00960</fullName>
    </recommendedName>
</protein>
<dbReference type="InterPro" id="IPR001245">
    <property type="entry name" value="Ser-Thr/Tyr_kinase_cat_dom"/>
</dbReference>
<evidence type="ECO:0000313" key="23">
    <source>
        <dbReference type="Proteomes" id="UP000197138"/>
    </source>
</evidence>
<dbReference type="GO" id="GO:0005886">
    <property type="term" value="C:plasma membrane"/>
    <property type="evidence" value="ECO:0007669"/>
    <property type="project" value="TreeGrafter"/>
</dbReference>
<dbReference type="FunFam" id="1.10.510.10:FF:000343">
    <property type="entry name" value="Cysteine-rich receptor-like protein kinase 28"/>
    <property type="match status" value="1"/>
</dbReference>
<dbReference type="AlphaFoldDB" id="A0A218XF46"/>
<feature type="region of interest" description="Disordered" evidence="17">
    <location>
        <begin position="682"/>
        <end position="705"/>
    </location>
</feature>
<keyword evidence="8 16" id="KW-0547">Nucleotide-binding</keyword>
<keyword evidence="15" id="KW-0325">Glycoprotein</keyword>
<dbReference type="Gene3D" id="1.10.510.10">
    <property type="entry name" value="Transferase(Phosphotransferase) domain 1"/>
    <property type="match status" value="1"/>
</dbReference>
<dbReference type="InterPro" id="IPR002902">
    <property type="entry name" value="GNK2"/>
</dbReference>
<evidence type="ECO:0000256" key="10">
    <source>
        <dbReference type="ARBA" id="ARBA00022840"/>
    </source>
</evidence>
<keyword evidence="3" id="KW-0597">Phosphoprotein</keyword>
<keyword evidence="11 18" id="KW-1133">Transmembrane helix</keyword>
<dbReference type="PIRSF" id="PIRSF000641">
    <property type="entry name" value="SRK"/>
    <property type="match status" value="1"/>
</dbReference>
<feature type="domain" description="Gnk2-homologous" evidence="21">
    <location>
        <begin position="138"/>
        <end position="247"/>
    </location>
</feature>
<evidence type="ECO:0000256" key="4">
    <source>
        <dbReference type="ARBA" id="ARBA00022679"/>
    </source>
</evidence>
<dbReference type="PANTHER" id="PTHR27002:SF1104">
    <property type="entry name" value="CYSTEINE-RICH RECEPTOR-LIKE PROTEIN KINASE 27-RELATED"/>
    <property type="match status" value="1"/>
</dbReference>
<keyword evidence="4" id="KW-0808">Transferase</keyword>
<feature type="domain" description="Gnk2-homologous" evidence="21">
    <location>
        <begin position="33"/>
        <end position="135"/>
    </location>
</feature>
<dbReference type="InterPro" id="IPR011009">
    <property type="entry name" value="Kinase-like_dom_sf"/>
</dbReference>
<keyword evidence="9" id="KW-0418">Kinase</keyword>
<evidence type="ECO:0000256" key="9">
    <source>
        <dbReference type="ARBA" id="ARBA00022777"/>
    </source>
</evidence>
<dbReference type="PROSITE" id="PS00107">
    <property type="entry name" value="PROTEIN_KINASE_ATP"/>
    <property type="match status" value="1"/>
</dbReference>
<dbReference type="InterPro" id="IPR008271">
    <property type="entry name" value="Ser/Thr_kinase_AS"/>
</dbReference>
<dbReference type="PROSITE" id="PS51473">
    <property type="entry name" value="GNK2"/>
    <property type="match status" value="2"/>
</dbReference>
<evidence type="ECO:0000256" key="17">
    <source>
        <dbReference type="SAM" id="MobiDB-lite"/>
    </source>
</evidence>
<evidence type="ECO:0000259" key="21">
    <source>
        <dbReference type="PROSITE" id="PS51473"/>
    </source>
</evidence>
<keyword evidence="13" id="KW-1015">Disulfide bond</keyword>
<evidence type="ECO:0000256" key="7">
    <source>
        <dbReference type="ARBA" id="ARBA00022737"/>
    </source>
</evidence>
<dbReference type="Pfam" id="PF07714">
    <property type="entry name" value="PK_Tyr_Ser-Thr"/>
    <property type="match status" value="1"/>
</dbReference>
<dbReference type="FunFam" id="3.30.200.20:FF:000142">
    <property type="entry name" value="Cysteine-rich receptor-like protein kinase 10"/>
    <property type="match status" value="1"/>
</dbReference>
<evidence type="ECO:0000256" key="6">
    <source>
        <dbReference type="ARBA" id="ARBA00022729"/>
    </source>
</evidence>
<dbReference type="GO" id="GO:0004674">
    <property type="term" value="F:protein serine/threonine kinase activity"/>
    <property type="evidence" value="ECO:0007669"/>
    <property type="project" value="UniProtKB-KW"/>
</dbReference>
<reference evidence="23" key="1">
    <citation type="journal article" date="2017" name="Plant J.">
        <title>The pomegranate (Punica granatum L.) genome and the genomics of punicalagin biosynthesis.</title>
        <authorList>
            <person name="Qin G."/>
            <person name="Xu C."/>
            <person name="Ming R."/>
            <person name="Tang H."/>
            <person name="Guyot R."/>
            <person name="Kramer E.M."/>
            <person name="Hu Y."/>
            <person name="Yi X."/>
            <person name="Qi Y."/>
            <person name="Xu X."/>
            <person name="Gao Z."/>
            <person name="Pan H."/>
            <person name="Jian J."/>
            <person name="Tian Y."/>
            <person name="Yue Z."/>
            <person name="Xu Y."/>
        </authorList>
    </citation>
    <scope>NUCLEOTIDE SEQUENCE [LARGE SCALE GENOMIC DNA]</scope>
    <source>
        <strain evidence="23">cv. Dabenzi</strain>
    </source>
</reference>
<dbReference type="Gene3D" id="3.30.200.20">
    <property type="entry name" value="Phosphorylase Kinase, domain 1"/>
    <property type="match status" value="1"/>
</dbReference>
<evidence type="ECO:0008006" key="24">
    <source>
        <dbReference type="Google" id="ProtNLM"/>
    </source>
</evidence>